<dbReference type="Pfam" id="PF26562">
    <property type="entry name" value="Ig-like"/>
    <property type="match status" value="1"/>
</dbReference>
<proteinExistence type="predicted"/>
<reference evidence="4" key="2">
    <citation type="submission" date="2025-09" db="UniProtKB">
        <authorList>
            <consortium name="Ensembl"/>
        </authorList>
    </citation>
    <scope>IDENTIFICATION</scope>
</reference>
<dbReference type="Proteomes" id="UP000261660">
    <property type="component" value="Unplaced"/>
</dbReference>
<dbReference type="Gene3D" id="2.60.40.3210">
    <property type="entry name" value="Zona pellucida, ZP-N domain"/>
    <property type="match status" value="1"/>
</dbReference>
<evidence type="ECO:0000259" key="3">
    <source>
        <dbReference type="PROSITE" id="PS51034"/>
    </source>
</evidence>
<dbReference type="Pfam" id="PF23344">
    <property type="entry name" value="ZP-N"/>
    <property type="match status" value="1"/>
</dbReference>
<organism evidence="4 5">
    <name type="scientific">Labrus bergylta</name>
    <name type="common">ballan wrasse</name>
    <dbReference type="NCBI Taxonomy" id="56723"/>
    <lineage>
        <taxon>Eukaryota</taxon>
        <taxon>Metazoa</taxon>
        <taxon>Chordata</taxon>
        <taxon>Craniata</taxon>
        <taxon>Vertebrata</taxon>
        <taxon>Euteleostomi</taxon>
        <taxon>Actinopterygii</taxon>
        <taxon>Neopterygii</taxon>
        <taxon>Teleostei</taxon>
        <taxon>Neoteleostei</taxon>
        <taxon>Acanthomorphata</taxon>
        <taxon>Eupercaria</taxon>
        <taxon>Labriformes</taxon>
        <taxon>Labridae</taxon>
        <taxon>Labrus</taxon>
    </lineage>
</organism>
<keyword evidence="1" id="KW-0812">Transmembrane</keyword>
<keyword evidence="1" id="KW-0472">Membrane</keyword>
<feature type="domain" description="ZP" evidence="3">
    <location>
        <begin position="500"/>
        <end position="664"/>
    </location>
</feature>
<evidence type="ECO:0000313" key="5">
    <source>
        <dbReference type="Proteomes" id="UP000261660"/>
    </source>
</evidence>
<dbReference type="GeneTree" id="ENSGT00940000163503"/>
<accession>A0A3Q3GT99</accession>
<dbReference type="PROSITE" id="PS51034">
    <property type="entry name" value="ZP_2"/>
    <property type="match status" value="1"/>
</dbReference>
<keyword evidence="1" id="KW-1133">Transmembrane helix</keyword>
<protein>
    <submittedName>
        <fullName evidence="4">Uncharacterized LOC109980733</fullName>
    </submittedName>
</protein>
<keyword evidence="2" id="KW-0732">Signal</keyword>
<dbReference type="InterPro" id="IPR058876">
    <property type="entry name" value="Ig-like_ZP"/>
</dbReference>
<dbReference type="InterPro" id="IPR001507">
    <property type="entry name" value="ZP_dom"/>
</dbReference>
<evidence type="ECO:0000256" key="1">
    <source>
        <dbReference type="SAM" id="Phobius"/>
    </source>
</evidence>
<keyword evidence="5" id="KW-1185">Reference proteome</keyword>
<feature type="signal peptide" evidence="2">
    <location>
        <begin position="1"/>
        <end position="23"/>
    </location>
</feature>
<evidence type="ECO:0000256" key="2">
    <source>
        <dbReference type="SAM" id="SignalP"/>
    </source>
</evidence>
<dbReference type="InterPro" id="IPR055356">
    <property type="entry name" value="ZP-N"/>
</dbReference>
<feature type="chain" id="PRO_5018526021" evidence="2">
    <location>
        <begin position="24"/>
        <end position="664"/>
    </location>
</feature>
<evidence type="ECO:0000313" key="4">
    <source>
        <dbReference type="Ensembl" id="ENSLBEP00000037557.1"/>
    </source>
</evidence>
<dbReference type="Ensembl" id="ENSLBET00000039108.1">
    <property type="protein sequence ID" value="ENSLBEP00000037557.1"/>
    <property type="gene ID" value="ENSLBEG00000028010.1"/>
</dbReference>
<feature type="transmembrane region" description="Helical" evidence="1">
    <location>
        <begin position="635"/>
        <end position="659"/>
    </location>
</feature>
<dbReference type="PANTHER" id="PTHR47130">
    <property type="entry name" value="SI:DKEY-19B23.11-RELATED"/>
    <property type="match status" value="1"/>
</dbReference>
<name>A0A3Q3GT99_9LABR</name>
<reference evidence="4" key="1">
    <citation type="submission" date="2025-08" db="UniProtKB">
        <authorList>
            <consortium name="Ensembl"/>
        </authorList>
    </citation>
    <scope>IDENTIFICATION</scope>
</reference>
<sequence length="664" mass="74426">MNICWLLLCGVALLLALPVCVTSSVPTGRFQTRCLERHFSLSVKSSFLGLKTRFDFEDQYGLHSLTDQEATLCGYSVIISDVGDLVFRASFLACHVQSKTDTDYHLRLWFVNVQADGEEEVYPLQLHCLLQGQWSPREIVCEENYMEVSVQRPVLPVTSKNQKKGSDGADLAVMFHTADHPPHEARVLSPTKAAALGYHISLSSSHLILRCHYSSPLSYLIKSGVLRGQYSQAMLVDLFFMSQWEDERWTLTQYRCFRLLKTPLIPQIPIFTDNTVPSEGFFSVTLGVFAADVSLQKVTVDGSGDLLIWTYSNQTLSDKDLSVSKLSHPNGSHSYRVLFPVSHPKVIPEHIGGGFKTYSIFFTFSLTISPSGEVLHHHTSIEPSVEYKASSSPKLEGKCTESSLLVLLHHGAQSELQWELYLGVRKVDWDLVKMGGLVLEAEEDYLTVEIPLSSPVMNYGEVTLKGFVAGVEVSVVDAKSLKPEDRLVHECTFPVREFLLCLPDGRIVAVVDTTHTIPPAQPNRTTLLDPGCVPMETDSARALFSFSMDSCGTTMNAEGNFLVYENQISYSQDFLPSKDPLIHRDSPYRLTIQCHYPINENHTVAFHHPLNSSLHLLPTPVKRIRREAATTVSVWNTWMLISMVFLLMLCSWITAYLICKSNKI</sequence>
<dbReference type="AlphaFoldDB" id="A0A3Q3GT99"/>
<dbReference type="PANTHER" id="PTHR47130:SF1">
    <property type="entry name" value="ZP DOMAIN-CONTAINING PROTEIN"/>
    <property type="match status" value="1"/>
</dbReference>